<dbReference type="OrthoDB" id="10064798at2759"/>
<dbReference type="Proteomes" id="UP000507470">
    <property type="component" value="Unassembled WGS sequence"/>
</dbReference>
<dbReference type="EMBL" id="CACVKT020003102">
    <property type="protein sequence ID" value="CAC5381739.1"/>
    <property type="molecule type" value="Genomic_DNA"/>
</dbReference>
<evidence type="ECO:0000259" key="1">
    <source>
        <dbReference type="Pfam" id="PF20209"/>
    </source>
</evidence>
<protein>
    <recommendedName>
        <fullName evidence="1">DUF6570 domain-containing protein</fullName>
    </recommendedName>
</protein>
<organism evidence="2 3">
    <name type="scientific">Mytilus coruscus</name>
    <name type="common">Sea mussel</name>
    <dbReference type="NCBI Taxonomy" id="42192"/>
    <lineage>
        <taxon>Eukaryota</taxon>
        <taxon>Metazoa</taxon>
        <taxon>Spiralia</taxon>
        <taxon>Lophotrochozoa</taxon>
        <taxon>Mollusca</taxon>
        <taxon>Bivalvia</taxon>
        <taxon>Autobranchia</taxon>
        <taxon>Pteriomorphia</taxon>
        <taxon>Mytilida</taxon>
        <taxon>Mytiloidea</taxon>
        <taxon>Mytilidae</taxon>
        <taxon>Mytilinae</taxon>
        <taxon>Mytilus</taxon>
    </lineage>
</organism>
<accession>A0A6J8BGE6</accession>
<evidence type="ECO:0000313" key="3">
    <source>
        <dbReference type="Proteomes" id="UP000507470"/>
    </source>
</evidence>
<evidence type="ECO:0000313" key="2">
    <source>
        <dbReference type="EMBL" id="CAC5381739.1"/>
    </source>
</evidence>
<dbReference type="AlphaFoldDB" id="A0A6J8BGE6"/>
<proteinExistence type="predicted"/>
<name>A0A6J8BGE6_MYTCO</name>
<gene>
    <name evidence="2" type="ORF">MCOR_17609</name>
</gene>
<sequence length="399" mass="46081">MIALPKGRQSSIKGAVVNIPVNEQSVCSVLPRTPDQAGFIPIKLKRLIQFKSYEKFENIRLEKVLEALHWLQANNPLYALLKNVWISNKKVQKKTQRYGINSLLMKTILTIQVKIIPLNIQWLLKNKHRQKITICMKKINIIEIEETEDPVSKLREVSFETCVQIQTQSADLRWHDTIQIIARQQGKSLTPQQIDELYWEEKCKYLRSNPLTAARHFQYILDALLSTLVLAVNCQSKPLFLQNQIPTAWVTTRPWSVDGYFTCALPSEEDDPELFKLVDQLQRHLHSAACRKTSKFCRFNYPKPIAEKTIMVQTVLSLDKSPEQEIAERKAACETLFVVKEYLTQTENVLEMSTNQVLTNCNLTSDLYYDALQKSAKNTSIYLKLNPCEININNYNPVL</sequence>
<dbReference type="InterPro" id="IPR046700">
    <property type="entry name" value="DUF6570"/>
</dbReference>
<keyword evidence="3" id="KW-1185">Reference proteome</keyword>
<feature type="domain" description="DUF6570" evidence="1">
    <location>
        <begin position="6"/>
        <end position="88"/>
    </location>
</feature>
<reference evidence="2 3" key="1">
    <citation type="submission" date="2020-06" db="EMBL/GenBank/DDBJ databases">
        <authorList>
            <person name="Li R."/>
            <person name="Bekaert M."/>
        </authorList>
    </citation>
    <scope>NUCLEOTIDE SEQUENCE [LARGE SCALE GENOMIC DNA]</scope>
    <source>
        <strain evidence="3">wild</strain>
    </source>
</reference>
<dbReference type="Pfam" id="PF20209">
    <property type="entry name" value="DUF6570"/>
    <property type="match status" value="1"/>
</dbReference>